<dbReference type="EMBL" id="JOKQ01000005">
    <property type="protein sequence ID" value="KHN69800.1"/>
    <property type="molecule type" value="Genomic_DNA"/>
</dbReference>
<dbReference type="GO" id="GO:0030258">
    <property type="term" value="P:lipid modification"/>
    <property type="evidence" value="ECO:0007669"/>
    <property type="project" value="TreeGrafter"/>
</dbReference>
<evidence type="ECO:0000256" key="6">
    <source>
        <dbReference type="ARBA" id="ARBA00023315"/>
    </source>
</evidence>
<feature type="transmembrane region" description="Helical" evidence="7">
    <location>
        <begin position="362"/>
        <end position="380"/>
    </location>
</feature>
<dbReference type="AlphaFoldDB" id="A0A0B2ULG3"/>
<dbReference type="VEuPathDB" id="MicrosporidiaDB:M896_052100"/>
<feature type="transmembrane region" description="Helical" evidence="7">
    <location>
        <begin position="99"/>
        <end position="118"/>
    </location>
</feature>
<organism evidence="8 9">
    <name type="scientific">Ordospora colligata OC4</name>
    <dbReference type="NCBI Taxonomy" id="1354746"/>
    <lineage>
        <taxon>Eukaryota</taxon>
        <taxon>Fungi</taxon>
        <taxon>Fungi incertae sedis</taxon>
        <taxon>Microsporidia</taxon>
        <taxon>Ordosporidae</taxon>
        <taxon>Ordospora</taxon>
    </lineage>
</organism>
<dbReference type="PANTHER" id="PTHR13906">
    <property type="entry name" value="PORCUPINE"/>
    <property type="match status" value="1"/>
</dbReference>
<reference evidence="8 9" key="1">
    <citation type="journal article" date="2014" name="MBio">
        <title>The Ordospora colligata genome; evolution of extreme reduction in microsporidia and host-to-parasite horizontal gene transfer.</title>
        <authorList>
            <person name="Pombert J.-F."/>
            <person name="Haag K.L."/>
            <person name="Beidas S."/>
            <person name="Ebert D."/>
            <person name="Keeling P.J."/>
        </authorList>
    </citation>
    <scope>NUCLEOTIDE SEQUENCE [LARGE SCALE GENOMIC DNA]</scope>
    <source>
        <strain evidence="8 9">OC4</strain>
    </source>
</reference>
<dbReference type="PANTHER" id="PTHR13906:SF4">
    <property type="entry name" value="LYSOPHOSPHOLIPID ACYLTRANSFERASE 6"/>
    <property type="match status" value="1"/>
</dbReference>
<comment type="subcellular location">
    <subcellularLocation>
        <location evidence="1">Membrane</location>
        <topology evidence="1">Multi-pass membrane protein</topology>
    </subcellularLocation>
</comment>
<dbReference type="InterPro" id="IPR049941">
    <property type="entry name" value="LPLAT_7/PORCN-like"/>
</dbReference>
<comment type="caution">
    <text evidence="8">The sequence shown here is derived from an EMBL/GenBank/DDBJ whole genome shotgun (WGS) entry which is preliminary data.</text>
</comment>
<dbReference type="InParanoid" id="A0A0B2ULG3"/>
<dbReference type="Proteomes" id="UP000031056">
    <property type="component" value="Unassembled WGS sequence"/>
</dbReference>
<evidence type="ECO:0000313" key="9">
    <source>
        <dbReference type="Proteomes" id="UP000031056"/>
    </source>
</evidence>
<dbReference type="STRING" id="1354746.A0A0B2ULG3"/>
<dbReference type="FunCoup" id="A0A0B2ULG3">
    <property type="interactions" value="41"/>
</dbReference>
<feature type="transmembrane region" description="Helical" evidence="7">
    <location>
        <begin position="279"/>
        <end position="306"/>
    </location>
</feature>
<evidence type="ECO:0000256" key="1">
    <source>
        <dbReference type="ARBA" id="ARBA00004141"/>
    </source>
</evidence>
<evidence type="ECO:0000256" key="3">
    <source>
        <dbReference type="ARBA" id="ARBA00022692"/>
    </source>
</evidence>
<keyword evidence="9" id="KW-1185">Reference proteome</keyword>
<proteinExistence type="predicted"/>
<protein>
    <recommendedName>
        <fullName evidence="10">Lysophospholipid acyltransferase</fullName>
    </recommendedName>
</protein>
<evidence type="ECO:0000313" key="8">
    <source>
        <dbReference type="EMBL" id="KHN69800.1"/>
    </source>
</evidence>
<dbReference type="InterPro" id="IPR004299">
    <property type="entry name" value="MBOAT_fam"/>
</dbReference>
<dbReference type="RefSeq" id="XP_014563842.1">
    <property type="nucleotide sequence ID" value="XM_014708356.1"/>
</dbReference>
<feature type="transmembrane region" description="Helical" evidence="7">
    <location>
        <begin position="199"/>
        <end position="223"/>
    </location>
</feature>
<gene>
    <name evidence="8" type="ORF">M896_052100</name>
</gene>
<accession>A0A0B2ULG3</accession>
<dbReference type="GeneID" id="26261863"/>
<keyword evidence="6" id="KW-0012">Acyltransferase</keyword>
<keyword evidence="4 7" id="KW-1133">Transmembrane helix</keyword>
<name>A0A0B2ULG3_9MICR</name>
<feature type="transmembrane region" description="Helical" evidence="7">
    <location>
        <begin position="130"/>
        <end position="149"/>
    </location>
</feature>
<dbReference type="OrthoDB" id="2189411at2759"/>
<evidence type="ECO:0000256" key="4">
    <source>
        <dbReference type="ARBA" id="ARBA00022989"/>
    </source>
</evidence>
<feature type="transmembrane region" description="Helical" evidence="7">
    <location>
        <begin position="169"/>
        <end position="187"/>
    </location>
</feature>
<dbReference type="GO" id="GO:0016746">
    <property type="term" value="F:acyltransferase activity"/>
    <property type="evidence" value="ECO:0007669"/>
    <property type="project" value="UniProtKB-KW"/>
</dbReference>
<dbReference type="HOGENOM" id="CLU_052673_0_0_1"/>
<keyword evidence="3 7" id="KW-0812">Transmembrane</keyword>
<dbReference type="GO" id="GO:0016020">
    <property type="term" value="C:membrane"/>
    <property type="evidence" value="ECO:0007669"/>
    <property type="project" value="UniProtKB-SubCell"/>
</dbReference>
<dbReference type="Pfam" id="PF03062">
    <property type="entry name" value="MBOAT"/>
    <property type="match status" value="1"/>
</dbReference>
<keyword evidence="2" id="KW-0808">Transferase</keyword>
<evidence type="ECO:0008006" key="10">
    <source>
        <dbReference type="Google" id="ProtNLM"/>
    </source>
</evidence>
<feature type="transmembrane region" description="Helical" evidence="7">
    <location>
        <begin position="75"/>
        <end position="93"/>
    </location>
</feature>
<evidence type="ECO:0000256" key="5">
    <source>
        <dbReference type="ARBA" id="ARBA00023136"/>
    </source>
</evidence>
<sequence length="402" mass="46640">MEMLSRIDPLEKKMLISLLLTMLISYNMKNRSAIHSFVSSLIVLQIAFDHKHVLYLLASLTLNMILLKYASASRYLFTVINIAILYIYKVFGIHFEQRISGAFDISGVLMLMTIKMSYLGKEYKKDKNSIRDALSYVLFIPGLLMGPVPTFESFMKNKYERPKKLFHGAFLKSILFLVFFQIIRINIPKEYITQNLLPLPIRLICLYLFTVGNRLKFYFVWYFSHGCFMFQNFSSLLNIDFFKVELATDVKELSNYWNIYAGVWLKDCFFNPIRAKSTFWASIATTTVSALWHGINPCYLIMFLSITTSNVVVKNNNILIRKFCPSMLWILSRVQMFVITSYFTPSFFLLNLSELISTWKGVYYIGHVFLASSLILQAILKSTINQELQKCKRATKSSTACN</sequence>
<evidence type="ECO:0000256" key="7">
    <source>
        <dbReference type="SAM" id="Phobius"/>
    </source>
</evidence>
<keyword evidence="5 7" id="KW-0472">Membrane</keyword>
<feature type="transmembrane region" description="Helical" evidence="7">
    <location>
        <begin position="327"/>
        <end position="350"/>
    </location>
</feature>
<evidence type="ECO:0000256" key="2">
    <source>
        <dbReference type="ARBA" id="ARBA00022679"/>
    </source>
</evidence>